<comment type="similarity">
    <text evidence="1">In the N-terminal section; belongs to the CRISPR-associated nuclease Cas3-HD family.</text>
</comment>
<keyword evidence="6" id="KW-0347">Helicase</keyword>
<evidence type="ECO:0000256" key="4">
    <source>
        <dbReference type="ARBA" id="ARBA00022741"/>
    </source>
</evidence>
<dbReference type="CDD" id="cd09641">
    <property type="entry name" value="Cas3''_I"/>
    <property type="match status" value="1"/>
</dbReference>
<dbReference type="Pfam" id="PF22590">
    <property type="entry name" value="Cas3-like_C_2"/>
    <property type="match status" value="1"/>
</dbReference>
<evidence type="ECO:0000256" key="2">
    <source>
        <dbReference type="ARBA" id="ARBA00009046"/>
    </source>
</evidence>
<feature type="compositionally biased region" description="Basic and acidic residues" evidence="9">
    <location>
        <begin position="1"/>
        <end position="13"/>
    </location>
</feature>
<evidence type="ECO:0000313" key="13">
    <source>
        <dbReference type="Proteomes" id="UP001597185"/>
    </source>
</evidence>
<dbReference type="InterPro" id="IPR006483">
    <property type="entry name" value="CRISPR-assoc_Cas3_HD"/>
</dbReference>
<proteinExistence type="inferred from homology"/>
<dbReference type="Gene3D" id="1.10.3210.30">
    <property type="match status" value="1"/>
</dbReference>
<evidence type="ECO:0000256" key="9">
    <source>
        <dbReference type="SAM" id="MobiDB-lite"/>
    </source>
</evidence>
<evidence type="ECO:0000256" key="3">
    <source>
        <dbReference type="ARBA" id="ARBA00022723"/>
    </source>
</evidence>
<dbReference type="GO" id="GO:0051607">
    <property type="term" value="P:defense response to virus"/>
    <property type="evidence" value="ECO:0007669"/>
    <property type="project" value="UniProtKB-KW"/>
</dbReference>
<dbReference type="InterPro" id="IPR027417">
    <property type="entry name" value="P-loop_NTPase"/>
</dbReference>
<keyword evidence="5" id="KW-0378">Hydrolase</keyword>
<evidence type="ECO:0000256" key="7">
    <source>
        <dbReference type="ARBA" id="ARBA00022840"/>
    </source>
</evidence>
<dbReference type="PROSITE" id="PS51643">
    <property type="entry name" value="HD_CAS3"/>
    <property type="match status" value="1"/>
</dbReference>
<keyword evidence="3" id="KW-0479">Metal-binding</keyword>
<protein>
    <submittedName>
        <fullName evidence="12">CRISPR-associated endonuclease Cas3</fullName>
    </submittedName>
</protein>
<dbReference type="GO" id="GO:0005524">
    <property type="term" value="F:ATP binding"/>
    <property type="evidence" value="ECO:0007669"/>
    <property type="project" value="UniProtKB-KW"/>
</dbReference>
<gene>
    <name evidence="12" type="ORF">ACFR9T_12975</name>
</gene>
<feature type="region of interest" description="Disordered" evidence="9">
    <location>
        <begin position="1"/>
        <end position="22"/>
    </location>
</feature>
<reference evidence="12 13" key="1">
    <citation type="journal article" date="2019" name="Int. J. Syst. Evol. Microbiol.">
        <title>The Global Catalogue of Microorganisms (GCM) 10K type strain sequencing project: providing services to taxonomists for standard genome sequencing and annotation.</title>
        <authorList>
            <consortium name="The Broad Institute Genomics Platform"/>
            <consortium name="The Broad Institute Genome Sequencing Center for Infectious Disease"/>
            <person name="Wu L."/>
            <person name="Ma J."/>
        </authorList>
    </citation>
    <scope>NUCLEOTIDE SEQUENCE [LARGE SCALE GENOMIC DNA]</scope>
    <source>
        <strain evidence="12 13">CGMCC 1.12689</strain>
    </source>
</reference>
<dbReference type="GO" id="GO:0016787">
    <property type="term" value="F:hydrolase activity"/>
    <property type="evidence" value="ECO:0007669"/>
    <property type="project" value="UniProtKB-KW"/>
</dbReference>
<accession>A0ABD6C3K5</accession>
<dbReference type="NCBIfam" id="TIGR01596">
    <property type="entry name" value="cas3_HD"/>
    <property type="match status" value="1"/>
</dbReference>
<dbReference type="PROSITE" id="PS51192">
    <property type="entry name" value="HELICASE_ATP_BIND_1"/>
    <property type="match status" value="1"/>
</dbReference>
<dbReference type="Pfam" id="PF00270">
    <property type="entry name" value="DEAD"/>
    <property type="match status" value="1"/>
</dbReference>
<feature type="domain" description="Helicase ATP-binding" evidence="10">
    <location>
        <begin position="294"/>
        <end position="490"/>
    </location>
</feature>
<comment type="caution">
    <text evidence="12">The sequence shown here is derived from an EMBL/GenBank/DDBJ whole genome shotgun (WGS) entry which is preliminary data.</text>
</comment>
<evidence type="ECO:0000256" key="8">
    <source>
        <dbReference type="ARBA" id="ARBA00023118"/>
    </source>
</evidence>
<evidence type="ECO:0000256" key="6">
    <source>
        <dbReference type="ARBA" id="ARBA00022806"/>
    </source>
</evidence>
<keyword evidence="12" id="KW-0540">Nuclease</keyword>
<dbReference type="GO" id="GO:0046872">
    <property type="term" value="F:metal ion binding"/>
    <property type="evidence" value="ECO:0007669"/>
    <property type="project" value="UniProtKB-KW"/>
</dbReference>
<dbReference type="EMBL" id="JBHUDB010000011">
    <property type="protein sequence ID" value="MFD1571485.1"/>
    <property type="molecule type" value="Genomic_DNA"/>
</dbReference>
<dbReference type="RefSeq" id="WP_256417734.1">
    <property type="nucleotide sequence ID" value="NZ_JANHDL010000003.1"/>
</dbReference>
<dbReference type="GO" id="GO:0140097">
    <property type="term" value="F:catalytic activity, acting on DNA"/>
    <property type="evidence" value="ECO:0007669"/>
    <property type="project" value="UniProtKB-ARBA"/>
</dbReference>
<dbReference type="InterPro" id="IPR011545">
    <property type="entry name" value="DEAD/DEAH_box_helicase_dom"/>
</dbReference>
<comment type="similarity">
    <text evidence="2">In the central section; belongs to the CRISPR-associated helicase Cas3 family.</text>
</comment>
<dbReference type="Gene3D" id="3.40.50.300">
    <property type="entry name" value="P-loop containing nucleotide triphosphate hydrolases"/>
    <property type="match status" value="2"/>
</dbReference>
<dbReference type="AlphaFoldDB" id="A0ABD6C3K5"/>
<evidence type="ECO:0000259" key="11">
    <source>
        <dbReference type="PROSITE" id="PS51643"/>
    </source>
</evidence>
<keyword evidence="12" id="KW-0255">Endonuclease</keyword>
<dbReference type="SMART" id="SM00487">
    <property type="entry name" value="DEXDc"/>
    <property type="match status" value="1"/>
</dbReference>
<evidence type="ECO:0000259" key="10">
    <source>
        <dbReference type="PROSITE" id="PS51192"/>
    </source>
</evidence>
<dbReference type="CDD" id="cd17930">
    <property type="entry name" value="DEXHc_cas3"/>
    <property type="match status" value="1"/>
</dbReference>
<keyword evidence="13" id="KW-1185">Reference proteome</keyword>
<organism evidence="12 13">
    <name type="scientific">Halorubrum laminariae</name>
    <dbReference type="NCBI Taxonomy" id="1433523"/>
    <lineage>
        <taxon>Archaea</taxon>
        <taxon>Methanobacteriati</taxon>
        <taxon>Methanobacteriota</taxon>
        <taxon>Stenosarchaea group</taxon>
        <taxon>Halobacteria</taxon>
        <taxon>Halobacteriales</taxon>
        <taxon>Haloferacaceae</taxon>
        <taxon>Halorubrum</taxon>
    </lineage>
</organism>
<evidence type="ECO:0000256" key="5">
    <source>
        <dbReference type="ARBA" id="ARBA00022801"/>
    </source>
</evidence>
<evidence type="ECO:0000313" key="12">
    <source>
        <dbReference type="EMBL" id="MFD1571485.1"/>
    </source>
</evidence>
<feature type="domain" description="HD Cas3-type" evidence="11">
    <location>
        <begin position="13"/>
        <end position="228"/>
    </location>
</feature>
<keyword evidence="8" id="KW-0051">Antiviral defense</keyword>
<dbReference type="InterPro" id="IPR054712">
    <property type="entry name" value="Cas3-like_dom"/>
</dbReference>
<sequence length="876" mass="97573">MLTRTDRYSHYQHDGTPVHLQKHHQDVADRSLYLTPKEATTSTGTPVSEISEIISLVHDFGKLTTAFQKHLDEKDIDENTSHSPLGAFVGFYVLKSRGYKSIDALTGFVAIAKHHGTLPDVADYVFNHVHPDQSQGSRRIPMVRAQVRDIDSNVSTLADQILTEATGGAGSWNEFAEKMVNNEWLLTILNLVTSGIGRPTSPQEDTLPVDFYESILPVWSTLTLADKTSAAALTSGAELDTSVYDGTQPSLSRLIRKIESLQSEGLNSDATADEEHIHNLRGDAHEEVMESIEDFATANTSVASLTLPTGLGKTLTGLNAGLSLLSRRSTTGRLIYALPFTSIIDQVEEKCRDMFKTNGHDEVLTVDHHLAETIIDIADLGNVDPDTVAHIEALLGDSWRSGMVITTFVQLFESLAGPSNSQSMKLPSLDESVVIIDEPQAIPEAWWPLVQRLMTMITEQYDAQIIVMTATQPKVFEQDENTTYSLIQSPEQYYSELDRVEFEIKESANTFINRNPDPLDYTTAAEKLLSDSTQEDSSLAICNTIDSARELTDALTSSHEFTSLNQVYDDYLNDSKKLTTEISCEDIVAAVADAYSSKKPVLLHLTTRHRPVDRRILITVTKQLQENRIPVYAVTTQLVEAGVDISFDRVFRDFAPMSSIVQAAGRCNRSFEHDRGTVIVWLLGQPTDSQQLPATAVYGGDNEESRPKLTAQAINSHRDNRSECLFSETTMTWDVVNEYFDRLQDRNPGRQEYVDYLLNSQISQLGRQSLITNGESVDVVVARTKTETELLDNIDEAFDDYDYDSLEKLVDQTRELQVSIPIYDESSEEAQQIAELNPVHAGSMRRQVKAKTDQYDAYSPLTGLSVPSPTVDNRFL</sequence>
<keyword evidence="4" id="KW-0547">Nucleotide-binding</keyword>
<dbReference type="InterPro" id="IPR014001">
    <property type="entry name" value="Helicase_ATP-bd"/>
</dbReference>
<dbReference type="SUPFAM" id="SSF52540">
    <property type="entry name" value="P-loop containing nucleoside triphosphate hydrolases"/>
    <property type="match status" value="1"/>
</dbReference>
<name>A0ABD6C3K5_9EURY</name>
<dbReference type="GO" id="GO:0004386">
    <property type="term" value="F:helicase activity"/>
    <property type="evidence" value="ECO:0007669"/>
    <property type="project" value="UniProtKB-KW"/>
</dbReference>
<dbReference type="GO" id="GO:0004519">
    <property type="term" value="F:endonuclease activity"/>
    <property type="evidence" value="ECO:0007669"/>
    <property type="project" value="UniProtKB-KW"/>
</dbReference>
<dbReference type="InterPro" id="IPR038257">
    <property type="entry name" value="CRISPR-assoc_Cas3_HD_sf"/>
</dbReference>
<dbReference type="Proteomes" id="UP001597185">
    <property type="component" value="Unassembled WGS sequence"/>
</dbReference>
<keyword evidence="7" id="KW-0067">ATP-binding</keyword>
<evidence type="ECO:0000256" key="1">
    <source>
        <dbReference type="ARBA" id="ARBA00006847"/>
    </source>
</evidence>